<dbReference type="GO" id="GO:0003700">
    <property type="term" value="F:DNA-binding transcription factor activity"/>
    <property type="evidence" value="ECO:0007669"/>
    <property type="project" value="TreeGrafter"/>
</dbReference>
<dbReference type="PROSITE" id="PS51197">
    <property type="entry name" value="HTH_RRF2_2"/>
    <property type="match status" value="1"/>
</dbReference>
<protein>
    <submittedName>
        <fullName evidence="1">Rrf2 family transcriptional regulator</fullName>
    </submittedName>
</protein>
<evidence type="ECO:0000313" key="1">
    <source>
        <dbReference type="EMBL" id="HHS49170.1"/>
    </source>
</evidence>
<accession>A0A7C6E8V0</accession>
<dbReference type="GO" id="GO:0005829">
    <property type="term" value="C:cytosol"/>
    <property type="evidence" value="ECO:0007669"/>
    <property type="project" value="TreeGrafter"/>
</dbReference>
<dbReference type="AlphaFoldDB" id="A0A7C6E8V0"/>
<sequence>MPFIASCFLYLNSFYKLVNMSIPIWPRLNFNLDFFSNILYVLNMNIISREIDYSIRILSLLSNIEKATVDEISKILYIPKPFAHKIVNKLVRKNYLISSQGRGGYIEFNKELKTDKISVLDIMKDLDGYKHVNLCTDNPEACELNPYCSFTYHLQKLELCINKALNDLKLKDIIFKI</sequence>
<dbReference type="EMBL" id="DRZX01000239">
    <property type="protein sequence ID" value="HHS49170.1"/>
    <property type="molecule type" value="Genomic_DNA"/>
</dbReference>
<proteinExistence type="predicted"/>
<reference evidence="1" key="1">
    <citation type="journal article" date="2020" name="mSystems">
        <title>Genome- and Community-Level Interaction Insights into Carbon Utilization and Element Cycling Functions of Hydrothermarchaeota in Hydrothermal Sediment.</title>
        <authorList>
            <person name="Zhou Z."/>
            <person name="Liu Y."/>
            <person name="Xu W."/>
            <person name="Pan J."/>
            <person name="Luo Z.H."/>
            <person name="Li M."/>
        </authorList>
    </citation>
    <scope>NUCLEOTIDE SEQUENCE [LARGE SCALE GENOMIC DNA]</scope>
    <source>
        <strain evidence="1">SpSt-1135</strain>
    </source>
</reference>
<dbReference type="Pfam" id="PF02082">
    <property type="entry name" value="Rrf2"/>
    <property type="match status" value="1"/>
</dbReference>
<name>A0A7C6E8V0_DESAE</name>
<dbReference type="SUPFAM" id="SSF46785">
    <property type="entry name" value="Winged helix' DNA-binding domain"/>
    <property type="match status" value="1"/>
</dbReference>
<organism evidence="1">
    <name type="scientific">Desulfurella acetivorans</name>
    <dbReference type="NCBI Taxonomy" id="33002"/>
    <lineage>
        <taxon>Bacteria</taxon>
        <taxon>Pseudomonadati</taxon>
        <taxon>Campylobacterota</taxon>
        <taxon>Desulfurellia</taxon>
        <taxon>Desulfurellales</taxon>
        <taxon>Desulfurellaceae</taxon>
        <taxon>Desulfurella</taxon>
    </lineage>
</organism>
<dbReference type="Gene3D" id="1.10.10.10">
    <property type="entry name" value="Winged helix-like DNA-binding domain superfamily/Winged helix DNA-binding domain"/>
    <property type="match status" value="1"/>
</dbReference>
<comment type="caution">
    <text evidence="1">The sequence shown here is derived from an EMBL/GenBank/DDBJ whole genome shotgun (WGS) entry which is preliminary data.</text>
</comment>
<dbReference type="PANTHER" id="PTHR33221:SF15">
    <property type="entry name" value="HTH-TYPE TRANSCRIPTIONAL REGULATOR YWGB-RELATED"/>
    <property type="match status" value="1"/>
</dbReference>
<dbReference type="InterPro" id="IPR036388">
    <property type="entry name" value="WH-like_DNA-bd_sf"/>
</dbReference>
<gene>
    <name evidence="1" type="ORF">ENM99_04895</name>
</gene>
<dbReference type="Proteomes" id="UP000886400">
    <property type="component" value="Unassembled WGS sequence"/>
</dbReference>
<dbReference type="InterPro" id="IPR036390">
    <property type="entry name" value="WH_DNA-bd_sf"/>
</dbReference>
<dbReference type="InterPro" id="IPR000944">
    <property type="entry name" value="Tscrpt_reg_Rrf2"/>
</dbReference>
<dbReference type="PANTHER" id="PTHR33221">
    <property type="entry name" value="WINGED HELIX-TURN-HELIX TRANSCRIPTIONAL REGULATOR, RRF2 FAMILY"/>
    <property type="match status" value="1"/>
</dbReference>